<keyword evidence="2" id="KW-1185">Reference proteome</keyword>
<reference evidence="1" key="1">
    <citation type="journal article" date="2020" name="Stud. Mycol.">
        <title>101 Dothideomycetes genomes: a test case for predicting lifestyles and emergence of pathogens.</title>
        <authorList>
            <person name="Haridas S."/>
            <person name="Albert R."/>
            <person name="Binder M."/>
            <person name="Bloem J."/>
            <person name="Labutti K."/>
            <person name="Salamov A."/>
            <person name="Andreopoulos B."/>
            <person name="Baker S."/>
            <person name="Barry K."/>
            <person name="Bills G."/>
            <person name="Bluhm B."/>
            <person name="Cannon C."/>
            <person name="Castanera R."/>
            <person name="Culley D."/>
            <person name="Daum C."/>
            <person name="Ezra D."/>
            <person name="Gonzalez J."/>
            <person name="Henrissat B."/>
            <person name="Kuo A."/>
            <person name="Liang C."/>
            <person name="Lipzen A."/>
            <person name="Lutzoni F."/>
            <person name="Magnuson J."/>
            <person name="Mondo S."/>
            <person name="Nolan M."/>
            <person name="Ohm R."/>
            <person name="Pangilinan J."/>
            <person name="Park H.-J."/>
            <person name="Ramirez L."/>
            <person name="Alfaro M."/>
            <person name="Sun H."/>
            <person name="Tritt A."/>
            <person name="Yoshinaga Y."/>
            <person name="Zwiers L.-H."/>
            <person name="Turgeon B."/>
            <person name="Goodwin S."/>
            <person name="Spatafora J."/>
            <person name="Crous P."/>
            <person name="Grigoriev I."/>
        </authorList>
    </citation>
    <scope>NUCLEOTIDE SEQUENCE</scope>
    <source>
        <strain evidence="1">CBS 107.79</strain>
    </source>
</reference>
<dbReference type="OrthoDB" id="674604at2759"/>
<evidence type="ECO:0000313" key="1">
    <source>
        <dbReference type="EMBL" id="KAF1973245.1"/>
    </source>
</evidence>
<accession>A0A6A5V7Z1</accession>
<gene>
    <name evidence="1" type="ORF">BU23DRAFT_140665</name>
</gene>
<dbReference type="Proteomes" id="UP000800036">
    <property type="component" value="Unassembled WGS sequence"/>
</dbReference>
<sequence>MRSHGFPTPLGAQTGRAIVFRETTSSDVPAYAILSHTWGKEEVLFQNMEANADMSKTVGKAR</sequence>
<name>A0A6A5V7Z1_9PLEO</name>
<organism evidence="1 2">
    <name type="scientific">Bimuria novae-zelandiae CBS 107.79</name>
    <dbReference type="NCBI Taxonomy" id="1447943"/>
    <lineage>
        <taxon>Eukaryota</taxon>
        <taxon>Fungi</taxon>
        <taxon>Dikarya</taxon>
        <taxon>Ascomycota</taxon>
        <taxon>Pezizomycotina</taxon>
        <taxon>Dothideomycetes</taxon>
        <taxon>Pleosporomycetidae</taxon>
        <taxon>Pleosporales</taxon>
        <taxon>Massarineae</taxon>
        <taxon>Didymosphaeriaceae</taxon>
        <taxon>Bimuria</taxon>
    </lineage>
</organism>
<dbReference type="EMBL" id="ML976682">
    <property type="protein sequence ID" value="KAF1973245.1"/>
    <property type="molecule type" value="Genomic_DNA"/>
</dbReference>
<dbReference type="AlphaFoldDB" id="A0A6A5V7Z1"/>
<proteinExistence type="predicted"/>
<protein>
    <submittedName>
        <fullName evidence="1">Uncharacterized protein</fullName>
    </submittedName>
</protein>
<evidence type="ECO:0000313" key="2">
    <source>
        <dbReference type="Proteomes" id="UP000800036"/>
    </source>
</evidence>